<dbReference type="InterPro" id="IPR023772">
    <property type="entry name" value="DNA-bd_HTH_TetR-type_CS"/>
</dbReference>
<dbReference type="AlphaFoldDB" id="A0A369UYS6"/>
<dbReference type="GO" id="GO:0000976">
    <property type="term" value="F:transcription cis-regulatory region binding"/>
    <property type="evidence" value="ECO:0007669"/>
    <property type="project" value="TreeGrafter"/>
</dbReference>
<dbReference type="RefSeq" id="WP_114532797.1">
    <property type="nucleotide sequence ID" value="NZ_JBHYWK010000037.1"/>
</dbReference>
<dbReference type="NCBIfam" id="NF041196">
    <property type="entry name" value="ScbR_bind_reg"/>
    <property type="match status" value="1"/>
</dbReference>
<dbReference type="InterPro" id="IPR009057">
    <property type="entry name" value="Homeodomain-like_sf"/>
</dbReference>
<dbReference type="PROSITE" id="PS01081">
    <property type="entry name" value="HTH_TETR_1"/>
    <property type="match status" value="1"/>
</dbReference>
<dbReference type="InterPro" id="IPR047923">
    <property type="entry name" value="ArpA-like"/>
</dbReference>
<dbReference type="Proteomes" id="UP000253742">
    <property type="component" value="Unassembled WGS sequence"/>
</dbReference>
<dbReference type="Pfam" id="PF21935">
    <property type="entry name" value="TetR_C_45"/>
    <property type="match status" value="1"/>
</dbReference>
<evidence type="ECO:0000259" key="5">
    <source>
        <dbReference type="PROSITE" id="PS50977"/>
    </source>
</evidence>
<dbReference type="Pfam" id="PF00440">
    <property type="entry name" value="TetR_N"/>
    <property type="match status" value="1"/>
</dbReference>
<sequence>MAKQDRAIRTRQTILQAAAKIFEERGYQAATIADILHTAGVTKGALYFHFQSKEHLAQGVLHEQDQRLTIPDRPCKLQQLADEVLLHAYRLQTDPMVRAGVRLTMDQHAEGLDRTGPFLRWSTICRQHLEKAQAQGELLPHVNPAVTADTLVAAFAGIQSMSQTISDYQDLQTRTTHLLQHLLPSITQPPILTTLDLTPQRGQHLYEEVRDRLATVS</sequence>
<evidence type="ECO:0000256" key="1">
    <source>
        <dbReference type="ARBA" id="ARBA00023015"/>
    </source>
</evidence>
<keyword evidence="2 4" id="KW-0238">DNA-binding</keyword>
<keyword evidence="1" id="KW-0805">Transcription regulation</keyword>
<name>A0A369UYS6_9ACTN</name>
<evidence type="ECO:0000313" key="6">
    <source>
        <dbReference type="EMBL" id="RDD84740.1"/>
    </source>
</evidence>
<gene>
    <name evidence="6" type="ORF">DVZ84_33545</name>
</gene>
<dbReference type="Gene3D" id="1.10.357.10">
    <property type="entry name" value="Tetracycline Repressor, domain 2"/>
    <property type="match status" value="1"/>
</dbReference>
<accession>A0A369UYS6</accession>
<dbReference type="PRINTS" id="PR00455">
    <property type="entry name" value="HTHTETR"/>
</dbReference>
<organism evidence="6 7">
    <name type="scientific">Streptomyces parvulus</name>
    <dbReference type="NCBI Taxonomy" id="146923"/>
    <lineage>
        <taxon>Bacteria</taxon>
        <taxon>Bacillati</taxon>
        <taxon>Actinomycetota</taxon>
        <taxon>Actinomycetes</taxon>
        <taxon>Kitasatosporales</taxon>
        <taxon>Streptomycetaceae</taxon>
        <taxon>Streptomyces</taxon>
    </lineage>
</organism>
<proteinExistence type="predicted"/>
<dbReference type="SUPFAM" id="SSF46689">
    <property type="entry name" value="Homeodomain-like"/>
    <property type="match status" value="1"/>
</dbReference>
<evidence type="ECO:0000256" key="4">
    <source>
        <dbReference type="PROSITE-ProRule" id="PRU00335"/>
    </source>
</evidence>
<dbReference type="InterPro" id="IPR001647">
    <property type="entry name" value="HTH_TetR"/>
</dbReference>
<feature type="domain" description="HTH tetR-type" evidence="5">
    <location>
        <begin position="8"/>
        <end position="68"/>
    </location>
</feature>
<dbReference type="PROSITE" id="PS50977">
    <property type="entry name" value="HTH_TETR_2"/>
    <property type="match status" value="1"/>
</dbReference>
<reference evidence="6 7" key="1">
    <citation type="submission" date="2018-07" db="EMBL/GenBank/DDBJ databases">
        <title>Genome guided investigation of antibiotics producing actinomycetales strain isolated from a Macau mangrove ecosystem.</title>
        <authorList>
            <person name="Hu D."/>
        </authorList>
    </citation>
    <scope>NUCLEOTIDE SEQUENCE [LARGE SCALE GENOMIC DNA]</scope>
    <source>
        <strain evidence="6 7">2297</strain>
    </source>
</reference>
<dbReference type="GO" id="GO:0003700">
    <property type="term" value="F:DNA-binding transcription factor activity"/>
    <property type="evidence" value="ECO:0007669"/>
    <property type="project" value="TreeGrafter"/>
</dbReference>
<evidence type="ECO:0000256" key="3">
    <source>
        <dbReference type="ARBA" id="ARBA00023163"/>
    </source>
</evidence>
<dbReference type="PANTHER" id="PTHR30055">
    <property type="entry name" value="HTH-TYPE TRANSCRIPTIONAL REGULATOR RUTR"/>
    <property type="match status" value="1"/>
</dbReference>
<evidence type="ECO:0000313" key="7">
    <source>
        <dbReference type="Proteomes" id="UP000253742"/>
    </source>
</evidence>
<dbReference type="EMBL" id="QQBH01000035">
    <property type="protein sequence ID" value="RDD84740.1"/>
    <property type="molecule type" value="Genomic_DNA"/>
</dbReference>
<dbReference type="InterPro" id="IPR050109">
    <property type="entry name" value="HTH-type_TetR-like_transc_reg"/>
</dbReference>
<protein>
    <submittedName>
        <fullName evidence="6">TetR/AcrR family transcriptional regulator</fullName>
    </submittedName>
</protein>
<dbReference type="InterPro" id="IPR036271">
    <property type="entry name" value="Tet_transcr_reg_TetR-rel_C_sf"/>
</dbReference>
<dbReference type="InterPro" id="IPR054126">
    <property type="entry name" value="CprB_TetR_C"/>
</dbReference>
<keyword evidence="3" id="KW-0804">Transcription</keyword>
<feature type="DNA-binding region" description="H-T-H motif" evidence="4">
    <location>
        <begin position="31"/>
        <end position="50"/>
    </location>
</feature>
<evidence type="ECO:0000256" key="2">
    <source>
        <dbReference type="ARBA" id="ARBA00023125"/>
    </source>
</evidence>
<dbReference type="PANTHER" id="PTHR30055:SF234">
    <property type="entry name" value="HTH-TYPE TRANSCRIPTIONAL REGULATOR BETI"/>
    <property type="match status" value="1"/>
</dbReference>
<comment type="caution">
    <text evidence="6">The sequence shown here is derived from an EMBL/GenBank/DDBJ whole genome shotgun (WGS) entry which is preliminary data.</text>
</comment>
<dbReference type="SUPFAM" id="SSF48498">
    <property type="entry name" value="Tetracyclin repressor-like, C-terminal domain"/>
    <property type="match status" value="1"/>
</dbReference>
<dbReference type="OrthoDB" id="3237195at2"/>